<evidence type="ECO:0000313" key="23">
    <source>
        <dbReference type="EMBL" id="TQL79278.1"/>
    </source>
</evidence>
<feature type="transmembrane region" description="Helical" evidence="22">
    <location>
        <begin position="137"/>
        <end position="155"/>
    </location>
</feature>
<dbReference type="GO" id="GO:0008360">
    <property type="term" value="P:regulation of cell shape"/>
    <property type="evidence" value="ECO:0007669"/>
    <property type="project" value="UniProtKB-KW"/>
</dbReference>
<keyword evidence="7 22" id="KW-0812">Transmembrane</keyword>
<feature type="transmembrane region" description="Helical" evidence="22">
    <location>
        <begin position="363"/>
        <end position="382"/>
    </location>
</feature>
<evidence type="ECO:0000256" key="13">
    <source>
        <dbReference type="ARBA" id="ARBA00023316"/>
    </source>
</evidence>
<comment type="similarity">
    <text evidence="16">Belongs to the SEDS family. FtsW subfamily.</text>
</comment>
<protein>
    <recommendedName>
        <fullName evidence="17">Probable peptidoglycan glycosyltransferase FtsW</fullName>
        <ecNumber evidence="19">2.4.99.28</ecNumber>
    </recommendedName>
    <alternativeName>
        <fullName evidence="18">Cell division protein FtsW</fullName>
    </alternativeName>
    <alternativeName>
        <fullName evidence="15">Cell wall polymerase</fullName>
    </alternativeName>
    <alternativeName>
        <fullName evidence="14">Peptidoglycan polymerase</fullName>
    </alternativeName>
</protein>
<feature type="transmembrane region" description="Helical" evidence="22">
    <location>
        <begin position="67"/>
        <end position="83"/>
    </location>
</feature>
<evidence type="ECO:0000256" key="6">
    <source>
        <dbReference type="ARBA" id="ARBA00022679"/>
    </source>
</evidence>
<gene>
    <name evidence="23" type="ORF">FB566_4879</name>
</gene>
<dbReference type="AlphaFoldDB" id="A0A543B352"/>
<dbReference type="GO" id="GO:0005886">
    <property type="term" value="C:plasma membrane"/>
    <property type="evidence" value="ECO:0007669"/>
    <property type="project" value="UniProtKB-SubCell"/>
</dbReference>
<evidence type="ECO:0000256" key="3">
    <source>
        <dbReference type="ARBA" id="ARBA00022475"/>
    </source>
</evidence>
<evidence type="ECO:0000256" key="19">
    <source>
        <dbReference type="ARBA" id="ARBA00044770"/>
    </source>
</evidence>
<evidence type="ECO:0000256" key="16">
    <source>
        <dbReference type="ARBA" id="ARBA00038053"/>
    </source>
</evidence>
<evidence type="ECO:0000256" key="11">
    <source>
        <dbReference type="ARBA" id="ARBA00023136"/>
    </source>
</evidence>
<evidence type="ECO:0000256" key="17">
    <source>
        <dbReference type="ARBA" id="ARBA00041185"/>
    </source>
</evidence>
<dbReference type="PANTHER" id="PTHR30474">
    <property type="entry name" value="CELL CYCLE PROTEIN"/>
    <property type="match status" value="1"/>
</dbReference>
<feature type="transmembrane region" description="Helical" evidence="22">
    <location>
        <begin position="95"/>
        <end position="117"/>
    </location>
</feature>
<comment type="function">
    <text evidence="21">Peptidoglycan polymerase that is essential for cell division.</text>
</comment>
<keyword evidence="6" id="KW-0808">Transferase</keyword>
<accession>A0A543B352</accession>
<evidence type="ECO:0000313" key="24">
    <source>
        <dbReference type="Proteomes" id="UP000317043"/>
    </source>
</evidence>
<dbReference type="GO" id="GO:0051301">
    <property type="term" value="P:cell division"/>
    <property type="evidence" value="ECO:0007669"/>
    <property type="project" value="UniProtKB-KW"/>
</dbReference>
<dbReference type="GO" id="GO:0071555">
    <property type="term" value="P:cell wall organization"/>
    <property type="evidence" value="ECO:0007669"/>
    <property type="project" value="UniProtKB-KW"/>
</dbReference>
<dbReference type="Proteomes" id="UP000317043">
    <property type="component" value="Unassembled WGS sequence"/>
</dbReference>
<dbReference type="GO" id="GO:0008955">
    <property type="term" value="F:peptidoglycan glycosyltransferase activity"/>
    <property type="evidence" value="ECO:0007669"/>
    <property type="project" value="UniProtKB-EC"/>
</dbReference>
<dbReference type="FunCoup" id="A0A543B352">
    <property type="interactions" value="46"/>
</dbReference>
<evidence type="ECO:0000256" key="9">
    <source>
        <dbReference type="ARBA" id="ARBA00022984"/>
    </source>
</evidence>
<evidence type="ECO:0000256" key="21">
    <source>
        <dbReference type="ARBA" id="ARBA00049966"/>
    </source>
</evidence>
<dbReference type="EMBL" id="VFOW01000001">
    <property type="protein sequence ID" value="TQL79278.1"/>
    <property type="molecule type" value="Genomic_DNA"/>
</dbReference>
<keyword evidence="8" id="KW-0133">Cell shape</keyword>
<keyword evidence="12" id="KW-0131">Cell cycle</keyword>
<organism evidence="23 24">
    <name type="scientific">Stackebrandtia endophytica</name>
    <dbReference type="NCBI Taxonomy" id="1496996"/>
    <lineage>
        <taxon>Bacteria</taxon>
        <taxon>Bacillati</taxon>
        <taxon>Actinomycetota</taxon>
        <taxon>Actinomycetes</taxon>
        <taxon>Glycomycetales</taxon>
        <taxon>Glycomycetaceae</taxon>
        <taxon>Stackebrandtia</taxon>
    </lineage>
</organism>
<evidence type="ECO:0000256" key="22">
    <source>
        <dbReference type="SAM" id="Phobius"/>
    </source>
</evidence>
<dbReference type="RefSeq" id="WP_142044463.1">
    <property type="nucleotide sequence ID" value="NZ_JBHTGS010000002.1"/>
</dbReference>
<feature type="transmembrane region" description="Helical" evidence="22">
    <location>
        <begin position="330"/>
        <end position="351"/>
    </location>
</feature>
<reference evidence="23 24" key="1">
    <citation type="submission" date="2019-06" db="EMBL/GenBank/DDBJ databases">
        <title>Sequencing the genomes of 1000 actinobacteria strains.</title>
        <authorList>
            <person name="Klenk H.-P."/>
        </authorList>
    </citation>
    <scope>NUCLEOTIDE SEQUENCE [LARGE SCALE GENOMIC DNA]</scope>
    <source>
        <strain evidence="23 24">DSM 45928</strain>
    </source>
</reference>
<evidence type="ECO:0000256" key="12">
    <source>
        <dbReference type="ARBA" id="ARBA00023306"/>
    </source>
</evidence>
<evidence type="ECO:0000256" key="8">
    <source>
        <dbReference type="ARBA" id="ARBA00022960"/>
    </source>
</evidence>
<dbReference type="InterPro" id="IPR013437">
    <property type="entry name" value="FtsW"/>
</dbReference>
<comment type="catalytic activity">
    <reaction evidence="20">
        <text>[GlcNAc-(1-&gt;4)-Mur2Ac(oyl-L-Ala-gamma-D-Glu-L-Lys-D-Ala-D-Ala)](n)-di-trans,octa-cis-undecaprenyl diphosphate + beta-D-GlcNAc-(1-&gt;4)-Mur2Ac(oyl-L-Ala-gamma-D-Glu-L-Lys-D-Ala-D-Ala)-di-trans,octa-cis-undecaprenyl diphosphate = [GlcNAc-(1-&gt;4)-Mur2Ac(oyl-L-Ala-gamma-D-Glu-L-Lys-D-Ala-D-Ala)](n+1)-di-trans,octa-cis-undecaprenyl diphosphate + di-trans,octa-cis-undecaprenyl diphosphate + H(+)</text>
        <dbReference type="Rhea" id="RHEA:23708"/>
        <dbReference type="Rhea" id="RHEA-COMP:9602"/>
        <dbReference type="Rhea" id="RHEA-COMP:9603"/>
        <dbReference type="ChEBI" id="CHEBI:15378"/>
        <dbReference type="ChEBI" id="CHEBI:58405"/>
        <dbReference type="ChEBI" id="CHEBI:60033"/>
        <dbReference type="ChEBI" id="CHEBI:78435"/>
        <dbReference type="EC" id="2.4.99.28"/>
    </reaction>
</comment>
<keyword evidence="11 22" id="KW-0472">Membrane</keyword>
<feature type="transmembrane region" description="Helical" evidence="22">
    <location>
        <begin position="206"/>
        <end position="225"/>
    </location>
</feature>
<dbReference type="PANTHER" id="PTHR30474:SF2">
    <property type="entry name" value="PEPTIDOGLYCAN GLYCOSYLTRANSFERASE FTSW-RELATED"/>
    <property type="match status" value="1"/>
</dbReference>
<evidence type="ECO:0000256" key="2">
    <source>
        <dbReference type="ARBA" id="ARBA00004752"/>
    </source>
</evidence>
<evidence type="ECO:0000256" key="20">
    <source>
        <dbReference type="ARBA" id="ARBA00049902"/>
    </source>
</evidence>
<dbReference type="GO" id="GO:0009252">
    <property type="term" value="P:peptidoglycan biosynthetic process"/>
    <property type="evidence" value="ECO:0007669"/>
    <property type="project" value="UniProtKB-KW"/>
</dbReference>
<proteinExistence type="inferred from homology"/>
<evidence type="ECO:0000256" key="7">
    <source>
        <dbReference type="ARBA" id="ARBA00022692"/>
    </source>
</evidence>
<comment type="caution">
    <text evidence="23">The sequence shown here is derived from an EMBL/GenBank/DDBJ whole genome shotgun (WGS) entry which is preliminary data.</text>
</comment>
<evidence type="ECO:0000256" key="5">
    <source>
        <dbReference type="ARBA" id="ARBA00022676"/>
    </source>
</evidence>
<keyword evidence="3" id="KW-1003">Cell membrane</keyword>
<evidence type="ECO:0000256" key="4">
    <source>
        <dbReference type="ARBA" id="ARBA00022618"/>
    </source>
</evidence>
<dbReference type="GO" id="GO:0015648">
    <property type="term" value="F:lipid-linked peptidoglycan transporter activity"/>
    <property type="evidence" value="ECO:0007669"/>
    <property type="project" value="TreeGrafter"/>
</dbReference>
<comment type="subcellular location">
    <subcellularLocation>
        <location evidence="1">Cell membrane</location>
        <topology evidence="1">Multi-pass membrane protein</topology>
    </subcellularLocation>
</comment>
<dbReference type="NCBIfam" id="TIGR02614">
    <property type="entry name" value="ftsW"/>
    <property type="match status" value="1"/>
</dbReference>
<feature type="transmembrane region" description="Helical" evidence="22">
    <location>
        <begin position="26"/>
        <end position="47"/>
    </location>
</feature>
<evidence type="ECO:0000256" key="15">
    <source>
        <dbReference type="ARBA" id="ARBA00033270"/>
    </source>
</evidence>
<feature type="transmembrane region" description="Helical" evidence="22">
    <location>
        <begin position="284"/>
        <end position="309"/>
    </location>
</feature>
<evidence type="ECO:0000256" key="1">
    <source>
        <dbReference type="ARBA" id="ARBA00004651"/>
    </source>
</evidence>
<keyword evidence="4 23" id="KW-0132">Cell division</keyword>
<name>A0A543B352_9ACTN</name>
<keyword evidence="5" id="KW-0328">Glycosyltransferase</keyword>
<evidence type="ECO:0000256" key="18">
    <source>
        <dbReference type="ARBA" id="ARBA00041418"/>
    </source>
</evidence>
<keyword evidence="9" id="KW-0573">Peptidoglycan synthesis</keyword>
<dbReference type="OrthoDB" id="9768187at2"/>
<evidence type="ECO:0000256" key="14">
    <source>
        <dbReference type="ARBA" id="ARBA00032370"/>
    </source>
</evidence>
<dbReference type="InParanoid" id="A0A543B352"/>
<dbReference type="GO" id="GO:0032153">
    <property type="term" value="C:cell division site"/>
    <property type="evidence" value="ECO:0007669"/>
    <property type="project" value="TreeGrafter"/>
</dbReference>
<keyword evidence="10 22" id="KW-1133">Transmembrane helix</keyword>
<sequence>MTTLTRRPRSGFAALRGLLDRPLASYFLLLASAGLLLIIGLVMVFSATMVRAYELEGNAFSAIMRQSLWALVGLVAFWIAQRLPVRTYRRVGRPMLVVTGLLLAVLMIAPNAGGAALGTAEGHWIAVGQFQFQPSELMKLAFLLYAAALLAKTGPKVGLWRELAVPLFPVAAVVFLLVGYSDLGTMLCLVAMFFGLLWVAGVRLRVFGAMLSAAFAGVIVLVLVASYRMERFISFRNPEEYASDWGYQAVQGYYAIATGGWFGVGLGESRQKWEWLPNGHNDFIFALIAEELGVVGCGVVVILFMVLTYSGMRIAARVDDPFRRLAAAGLTTWISIQAVINVGGVVGLLPITGLPLPLISDGGTALVVVLAALGMLASFARAEPDAARALRARNPGRWVRLLWAPLPPKPQPARTGKTRRSET</sequence>
<dbReference type="EC" id="2.4.99.28" evidence="19"/>
<dbReference type="Pfam" id="PF01098">
    <property type="entry name" value="FTSW_RODA_SPOVE"/>
    <property type="match status" value="1"/>
</dbReference>
<keyword evidence="24" id="KW-1185">Reference proteome</keyword>
<evidence type="ECO:0000256" key="10">
    <source>
        <dbReference type="ARBA" id="ARBA00022989"/>
    </source>
</evidence>
<comment type="pathway">
    <text evidence="2">Cell wall biogenesis; peptidoglycan biosynthesis.</text>
</comment>
<dbReference type="InterPro" id="IPR001182">
    <property type="entry name" value="FtsW/RodA"/>
</dbReference>
<feature type="transmembrane region" description="Helical" evidence="22">
    <location>
        <begin position="167"/>
        <end position="200"/>
    </location>
</feature>
<keyword evidence="13" id="KW-0961">Cell wall biogenesis/degradation</keyword>